<name>A0AAV5JU33_9ROSI</name>
<proteinExistence type="predicted"/>
<sequence>MILGRELLLQNSRRLLPLLGPVCSWKILEVKPRTGKPREVMS</sequence>
<evidence type="ECO:0000313" key="2">
    <source>
        <dbReference type="Proteomes" id="UP001054252"/>
    </source>
</evidence>
<accession>A0AAV5JU33</accession>
<dbReference type="AlphaFoldDB" id="A0AAV5JU33"/>
<organism evidence="1 2">
    <name type="scientific">Rubroshorea leprosula</name>
    <dbReference type="NCBI Taxonomy" id="152421"/>
    <lineage>
        <taxon>Eukaryota</taxon>
        <taxon>Viridiplantae</taxon>
        <taxon>Streptophyta</taxon>
        <taxon>Embryophyta</taxon>
        <taxon>Tracheophyta</taxon>
        <taxon>Spermatophyta</taxon>
        <taxon>Magnoliopsida</taxon>
        <taxon>eudicotyledons</taxon>
        <taxon>Gunneridae</taxon>
        <taxon>Pentapetalae</taxon>
        <taxon>rosids</taxon>
        <taxon>malvids</taxon>
        <taxon>Malvales</taxon>
        <taxon>Dipterocarpaceae</taxon>
        <taxon>Rubroshorea</taxon>
    </lineage>
</organism>
<dbReference type="Proteomes" id="UP001054252">
    <property type="component" value="Unassembled WGS sequence"/>
</dbReference>
<reference evidence="1 2" key="1">
    <citation type="journal article" date="2021" name="Commun. Biol.">
        <title>The genome of Shorea leprosula (Dipterocarpaceae) highlights the ecological relevance of drought in aseasonal tropical rainforests.</title>
        <authorList>
            <person name="Ng K.K.S."/>
            <person name="Kobayashi M.J."/>
            <person name="Fawcett J.A."/>
            <person name="Hatakeyama M."/>
            <person name="Paape T."/>
            <person name="Ng C.H."/>
            <person name="Ang C.C."/>
            <person name="Tnah L.H."/>
            <person name="Lee C.T."/>
            <person name="Nishiyama T."/>
            <person name="Sese J."/>
            <person name="O'Brien M.J."/>
            <person name="Copetti D."/>
            <person name="Mohd Noor M.I."/>
            <person name="Ong R.C."/>
            <person name="Putra M."/>
            <person name="Sireger I.Z."/>
            <person name="Indrioko S."/>
            <person name="Kosugi Y."/>
            <person name="Izuno A."/>
            <person name="Isagi Y."/>
            <person name="Lee S.L."/>
            <person name="Shimizu K.K."/>
        </authorList>
    </citation>
    <scope>NUCLEOTIDE SEQUENCE [LARGE SCALE GENOMIC DNA]</scope>
    <source>
        <strain evidence="1">214</strain>
    </source>
</reference>
<evidence type="ECO:0000313" key="1">
    <source>
        <dbReference type="EMBL" id="GKV17202.1"/>
    </source>
</evidence>
<protein>
    <submittedName>
        <fullName evidence="1">Uncharacterized protein</fullName>
    </submittedName>
</protein>
<dbReference type="EMBL" id="BPVZ01000047">
    <property type="protein sequence ID" value="GKV17202.1"/>
    <property type="molecule type" value="Genomic_DNA"/>
</dbReference>
<comment type="caution">
    <text evidence="1">The sequence shown here is derived from an EMBL/GenBank/DDBJ whole genome shotgun (WGS) entry which is preliminary data.</text>
</comment>
<gene>
    <name evidence="1" type="ORF">SLEP1_g27737</name>
</gene>
<keyword evidence="2" id="KW-1185">Reference proteome</keyword>